<evidence type="ECO:0000313" key="4">
    <source>
        <dbReference type="Proteomes" id="UP001165378"/>
    </source>
</evidence>
<dbReference type="InterPro" id="IPR004843">
    <property type="entry name" value="Calcineurin-like_PHP"/>
</dbReference>
<dbReference type="RefSeq" id="WP_235057801.1">
    <property type="nucleotide sequence ID" value="NZ_JAKFHA010000042.1"/>
</dbReference>
<dbReference type="PANTHER" id="PTHR43143">
    <property type="entry name" value="METALLOPHOSPHOESTERASE, CALCINEURIN SUPERFAMILY"/>
    <property type="match status" value="1"/>
</dbReference>
<keyword evidence="4" id="KW-1185">Reference proteome</keyword>
<accession>A0AA41Q8U2</accession>
<proteinExistence type="predicted"/>
<sequence length="323" mass="35352">MSDLPRLPARAELPERPGLPEGLVLDVPGARTPWSGSPARPDPDRFTFGLISDRTGDARPGVFERGVAALNALAPVFAVQVGDLIEGYTEDDAVLAAEWAEIDAMLAPLRMPLFHVAGNHDVANEPSRRQWLDRFGAFHYHFRYRGTLFLVLNTQDPEVPMEPADFARMQERLAAAGGDEELIRQAYEASVDWNGAPAAAGLSEDQLGYAEQVLAEHADARWTFVIMHMPLWQGEGHPAFHRLRKALGDRPYTMFSGHVHNYRGTEIDGRAHIRLGPTGGTWVFGEGDPGNVDHVTLVTMTADGPVVANLALDGIRDADGRPV</sequence>
<comment type="caution">
    <text evidence="3">The sequence shown here is derived from an EMBL/GenBank/DDBJ whole genome shotgun (WGS) entry which is preliminary data.</text>
</comment>
<protein>
    <submittedName>
        <fullName evidence="3">Metallophosphoesterase</fullName>
    </submittedName>
</protein>
<evidence type="ECO:0000256" key="1">
    <source>
        <dbReference type="SAM" id="MobiDB-lite"/>
    </source>
</evidence>
<dbReference type="Pfam" id="PF00149">
    <property type="entry name" value="Metallophos"/>
    <property type="match status" value="1"/>
</dbReference>
<dbReference type="EMBL" id="JAKFHA010000042">
    <property type="protein sequence ID" value="MCF2533030.1"/>
    <property type="molecule type" value="Genomic_DNA"/>
</dbReference>
<dbReference type="InterPro" id="IPR051918">
    <property type="entry name" value="STPP_CPPED1"/>
</dbReference>
<dbReference type="PANTHER" id="PTHR43143:SF1">
    <property type="entry name" value="SERINE_THREONINE-PROTEIN PHOSPHATASE CPPED1"/>
    <property type="match status" value="1"/>
</dbReference>
<organism evidence="3 4">
    <name type="scientific">Yinghuangia soli</name>
    <dbReference type="NCBI Taxonomy" id="2908204"/>
    <lineage>
        <taxon>Bacteria</taxon>
        <taxon>Bacillati</taxon>
        <taxon>Actinomycetota</taxon>
        <taxon>Actinomycetes</taxon>
        <taxon>Kitasatosporales</taxon>
        <taxon>Streptomycetaceae</taxon>
        <taxon>Yinghuangia</taxon>
    </lineage>
</organism>
<reference evidence="3" key="1">
    <citation type="submission" date="2022-01" db="EMBL/GenBank/DDBJ databases">
        <title>Genome-Based Taxonomic Classification of the Phylum Actinobacteria.</title>
        <authorList>
            <person name="Gao Y."/>
        </authorList>
    </citation>
    <scope>NUCLEOTIDE SEQUENCE</scope>
    <source>
        <strain evidence="3">KLBMP 8922</strain>
    </source>
</reference>
<dbReference type="AlphaFoldDB" id="A0AA41Q8U2"/>
<dbReference type="InterPro" id="IPR029052">
    <property type="entry name" value="Metallo-depent_PP-like"/>
</dbReference>
<dbReference type="Proteomes" id="UP001165378">
    <property type="component" value="Unassembled WGS sequence"/>
</dbReference>
<feature type="region of interest" description="Disordered" evidence="1">
    <location>
        <begin position="1"/>
        <end position="22"/>
    </location>
</feature>
<evidence type="ECO:0000259" key="2">
    <source>
        <dbReference type="Pfam" id="PF00149"/>
    </source>
</evidence>
<dbReference type="SUPFAM" id="SSF56300">
    <property type="entry name" value="Metallo-dependent phosphatases"/>
    <property type="match status" value="1"/>
</dbReference>
<gene>
    <name evidence="3" type="ORF">LZ495_38260</name>
</gene>
<evidence type="ECO:0000313" key="3">
    <source>
        <dbReference type="EMBL" id="MCF2533030.1"/>
    </source>
</evidence>
<feature type="domain" description="Calcineurin-like phosphoesterase" evidence="2">
    <location>
        <begin position="69"/>
        <end position="262"/>
    </location>
</feature>
<name>A0AA41Q8U2_9ACTN</name>
<dbReference type="GO" id="GO:0016787">
    <property type="term" value="F:hydrolase activity"/>
    <property type="evidence" value="ECO:0007669"/>
    <property type="project" value="InterPro"/>
</dbReference>
<dbReference type="Gene3D" id="3.60.21.10">
    <property type="match status" value="1"/>
</dbReference>